<sequence length="107" mass="12351">MVDISKVTGSHHFPQRKNKFKEMVGKICSSGASNKSSKESKGALLTSSIQTRESTNWLSKNPKRWNNFQKQYQNEFDEKIKLMGEIRGKKKDNEVIQSLFSFEDSDF</sequence>
<reference evidence="5 6" key="1">
    <citation type="submission" date="2016-10" db="EMBL/GenBank/DDBJ databases">
        <title>Comparative genomics between deep and shallow subseafloor isolates.</title>
        <authorList>
            <person name="Ishii S."/>
            <person name="Miller J.R."/>
            <person name="Sutton G."/>
            <person name="Suzuki S."/>
            <person name="Methe B."/>
            <person name="Inagaki F."/>
            <person name="Imachi H."/>
        </authorList>
    </citation>
    <scope>NUCLEOTIDE SEQUENCE [LARGE SCALE GENOMIC DNA]</scope>
    <source>
        <strain evidence="3 5">A8p</strain>
        <strain evidence="2 6">MO-MB1</strain>
    </source>
</reference>
<evidence type="ECO:0000313" key="3">
    <source>
        <dbReference type="EMBL" id="AUB59529.1"/>
    </source>
</evidence>
<feature type="region of interest" description="Disordered" evidence="1">
    <location>
        <begin position="29"/>
        <end position="48"/>
    </location>
</feature>
<dbReference type="Proteomes" id="UP000591058">
    <property type="component" value="Unassembled WGS sequence"/>
</dbReference>
<dbReference type="EMBL" id="CP017766">
    <property type="protein sequence ID" value="AUB56597.1"/>
    <property type="molecule type" value="Genomic_DNA"/>
</dbReference>
<protein>
    <submittedName>
        <fullName evidence="2">Uncharacterized protein</fullName>
    </submittedName>
</protein>
<dbReference type="OrthoDB" id="71525at2157"/>
<gene>
    <name evidence="2" type="ORF">BK007_11650</name>
    <name evidence="3" type="ORF">BK009_01830</name>
    <name evidence="4" type="ORF">HG719_07210</name>
</gene>
<evidence type="ECO:0000313" key="5">
    <source>
        <dbReference type="Proteomes" id="UP000232631"/>
    </source>
</evidence>
<evidence type="ECO:0000313" key="2">
    <source>
        <dbReference type="EMBL" id="AUB56597.1"/>
    </source>
</evidence>
<reference evidence="4 7" key="2">
    <citation type="submission" date="2020-04" db="EMBL/GenBank/DDBJ databases">
        <title>Draft genome of Methanobacterium subterraneum isolated from animal feces.</title>
        <authorList>
            <person name="Ouboter H.T."/>
            <person name="Berger S."/>
            <person name="Gungor E."/>
            <person name="Jetten M.S.M."/>
            <person name="Welte C.U."/>
        </authorList>
    </citation>
    <scope>NUCLEOTIDE SEQUENCE [LARGE SCALE GENOMIC DNA]</scope>
    <source>
        <strain evidence="4">HO_2020</strain>
    </source>
</reference>
<organism evidence="2 6">
    <name type="scientific">Methanobacterium subterraneum</name>
    <dbReference type="NCBI Taxonomy" id="59277"/>
    <lineage>
        <taxon>Archaea</taxon>
        <taxon>Methanobacteriati</taxon>
        <taxon>Methanobacteriota</taxon>
        <taxon>Methanomada group</taxon>
        <taxon>Methanobacteria</taxon>
        <taxon>Methanobacteriales</taxon>
        <taxon>Methanobacteriaceae</taxon>
        <taxon>Methanobacterium</taxon>
    </lineage>
</organism>
<proteinExistence type="predicted"/>
<dbReference type="GeneID" id="35124184"/>
<evidence type="ECO:0000313" key="4">
    <source>
        <dbReference type="EMBL" id="NMO09617.1"/>
    </source>
</evidence>
<accession>A0A2H4VN59</accession>
<evidence type="ECO:0000313" key="7">
    <source>
        <dbReference type="Proteomes" id="UP000591058"/>
    </source>
</evidence>
<dbReference type="Proteomes" id="UP000232806">
    <property type="component" value="Chromosome"/>
</dbReference>
<dbReference type="KEGG" id="msub:BK009_01830"/>
<dbReference type="AlphaFoldDB" id="A0A2H4VET4"/>
<dbReference type="EMBL" id="JABBYL010000025">
    <property type="protein sequence ID" value="NMO09617.1"/>
    <property type="molecule type" value="Genomic_DNA"/>
</dbReference>
<dbReference type="Proteomes" id="UP000232631">
    <property type="component" value="Chromosome"/>
</dbReference>
<dbReference type="EMBL" id="CP017768">
    <property type="protein sequence ID" value="AUB59529.1"/>
    <property type="molecule type" value="Genomic_DNA"/>
</dbReference>
<dbReference type="RefSeq" id="WP_100906579.1">
    <property type="nucleotide sequence ID" value="NZ_CP017766.1"/>
</dbReference>
<accession>A0A2H4VET4</accession>
<evidence type="ECO:0000256" key="1">
    <source>
        <dbReference type="SAM" id="MobiDB-lite"/>
    </source>
</evidence>
<keyword evidence="5" id="KW-1185">Reference proteome</keyword>
<name>A0A2H4VET4_9EURY</name>
<evidence type="ECO:0000313" key="6">
    <source>
        <dbReference type="Proteomes" id="UP000232806"/>
    </source>
</evidence>